<feature type="non-terminal residue" evidence="2">
    <location>
        <position position="1"/>
    </location>
</feature>
<proteinExistence type="predicted"/>
<accession>A0ABN7WNU3</accession>
<keyword evidence="3" id="KW-1185">Reference proteome</keyword>
<dbReference type="EMBL" id="CAJVQB010054811">
    <property type="protein sequence ID" value="CAG8836983.1"/>
    <property type="molecule type" value="Genomic_DNA"/>
</dbReference>
<name>A0ABN7WNU3_GIGMA</name>
<dbReference type="Proteomes" id="UP000789901">
    <property type="component" value="Unassembled WGS sequence"/>
</dbReference>
<reference evidence="2 3" key="1">
    <citation type="submission" date="2021-06" db="EMBL/GenBank/DDBJ databases">
        <authorList>
            <person name="Kallberg Y."/>
            <person name="Tangrot J."/>
            <person name="Rosling A."/>
        </authorList>
    </citation>
    <scope>NUCLEOTIDE SEQUENCE [LARGE SCALE GENOMIC DNA]</scope>
    <source>
        <strain evidence="2 3">120-4 pot B 10/14</strain>
    </source>
</reference>
<protein>
    <submittedName>
        <fullName evidence="2">11820_t:CDS:1</fullName>
    </submittedName>
</protein>
<evidence type="ECO:0000256" key="1">
    <source>
        <dbReference type="SAM" id="MobiDB-lite"/>
    </source>
</evidence>
<gene>
    <name evidence="2" type="ORF">GMARGA_LOCUS33299</name>
</gene>
<evidence type="ECO:0000313" key="3">
    <source>
        <dbReference type="Proteomes" id="UP000789901"/>
    </source>
</evidence>
<feature type="compositionally biased region" description="Polar residues" evidence="1">
    <location>
        <begin position="1"/>
        <end position="17"/>
    </location>
</feature>
<comment type="caution">
    <text evidence="2">The sequence shown here is derived from an EMBL/GenBank/DDBJ whole genome shotgun (WGS) entry which is preliminary data.</text>
</comment>
<sequence length="414" mass="47324">DVPSTIAGTSGASTQSRNDTEIIEYTPSLQKEQSISSGFGNLELDFKIWVKYGDSQPVRIRFEGEIVDDLDDLINVIKKTLAPDLDDVALNRITIRRHGEEVDLRRDLTVDESIVTTYDTPLQIIVNAPTTLKRKHEESENLSEIVRSALREELSRQKPVEMIQASNLSETKITGLYGLKLLEVKTHFEPIEPIQCHPFIWDMEIDEARQMSEVEKWFKNALDLSSDFHVKDIHTRNYQRQLHTANVVLTGGTDISVGPSDTSCVWIEVKKNKENFKIGQVIGELLILDNVNENEEYCLASSTIHNRSIALAIIKQFVLDEGRTVLDTLGRSVTYKTILSEPLKKKTKFRESIHEEGDERMADIIDDMTEEELRNMTMRKRLRLAISIVRIEELPIIDKLIGQFSDDYESSMYV</sequence>
<evidence type="ECO:0000313" key="2">
    <source>
        <dbReference type="EMBL" id="CAG8836983.1"/>
    </source>
</evidence>
<feature type="region of interest" description="Disordered" evidence="1">
    <location>
        <begin position="1"/>
        <end position="20"/>
    </location>
</feature>
<organism evidence="2 3">
    <name type="scientific">Gigaspora margarita</name>
    <dbReference type="NCBI Taxonomy" id="4874"/>
    <lineage>
        <taxon>Eukaryota</taxon>
        <taxon>Fungi</taxon>
        <taxon>Fungi incertae sedis</taxon>
        <taxon>Mucoromycota</taxon>
        <taxon>Glomeromycotina</taxon>
        <taxon>Glomeromycetes</taxon>
        <taxon>Diversisporales</taxon>
        <taxon>Gigasporaceae</taxon>
        <taxon>Gigaspora</taxon>
    </lineage>
</organism>